<keyword evidence="1" id="KW-0677">Repeat</keyword>
<dbReference type="PROSITE" id="PS50297">
    <property type="entry name" value="ANK_REP_REGION"/>
    <property type="match status" value="3"/>
</dbReference>
<evidence type="ECO:0000256" key="2">
    <source>
        <dbReference type="ARBA" id="ARBA00023043"/>
    </source>
</evidence>
<organism evidence="5 6">
    <name type="scientific">Hyaloscypha variabilis (strain UAMH 11265 / GT02V1 / F)</name>
    <name type="common">Meliniomyces variabilis</name>
    <dbReference type="NCBI Taxonomy" id="1149755"/>
    <lineage>
        <taxon>Eukaryota</taxon>
        <taxon>Fungi</taxon>
        <taxon>Dikarya</taxon>
        <taxon>Ascomycota</taxon>
        <taxon>Pezizomycotina</taxon>
        <taxon>Leotiomycetes</taxon>
        <taxon>Helotiales</taxon>
        <taxon>Hyaloscyphaceae</taxon>
        <taxon>Hyaloscypha</taxon>
        <taxon>Hyaloscypha variabilis</taxon>
    </lineage>
</organism>
<dbReference type="InterPro" id="IPR025676">
    <property type="entry name" value="Clr5_dom"/>
</dbReference>
<dbReference type="Pfam" id="PF14420">
    <property type="entry name" value="Clr5"/>
    <property type="match status" value="1"/>
</dbReference>
<feature type="repeat" description="ANK" evidence="3">
    <location>
        <begin position="1049"/>
        <end position="1081"/>
    </location>
</feature>
<feature type="repeat" description="ANK" evidence="3">
    <location>
        <begin position="1084"/>
        <end position="1116"/>
    </location>
</feature>
<dbReference type="AlphaFoldDB" id="A0A2J6QWH8"/>
<keyword evidence="6" id="KW-1185">Reference proteome</keyword>
<dbReference type="Pfam" id="PF12796">
    <property type="entry name" value="Ank_2"/>
    <property type="match status" value="1"/>
</dbReference>
<dbReference type="SUPFAM" id="SSF140860">
    <property type="entry name" value="Pseudo ankyrin repeat-like"/>
    <property type="match status" value="1"/>
</dbReference>
<gene>
    <name evidence="5" type="ORF">L207DRAFT_573428</name>
</gene>
<evidence type="ECO:0000259" key="4">
    <source>
        <dbReference type="Pfam" id="PF14420"/>
    </source>
</evidence>
<dbReference type="Gene3D" id="1.25.40.20">
    <property type="entry name" value="Ankyrin repeat-containing domain"/>
    <property type="match status" value="3"/>
</dbReference>
<evidence type="ECO:0000256" key="3">
    <source>
        <dbReference type="PROSITE-ProRule" id="PRU00023"/>
    </source>
</evidence>
<dbReference type="STRING" id="1149755.A0A2J6QWH8"/>
<dbReference type="PANTHER" id="PTHR24123">
    <property type="entry name" value="ANKYRIN REPEAT-CONTAINING"/>
    <property type="match status" value="1"/>
</dbReference>
<dbReference type="InterPro" id="IPR036770">
    <property type="entry name" value="Ankyrin_rpt-contain_sf"/>
</dbReference>
<keyword evidence="2 3" id="KW-0040">ANK repeat</keyword>
<dbReference type="InterPro" id="IPR051165">
    <property type="entry name" value="Multifunctional_ANK_Repeat"/>
</dbReference>
<dbReference type="EMBL" id="KZ613966">
    <property type="protein sequence ID" value="PMD30599.1"/>
    <property type="molecule type" value="Genomic_DNA"/>
</dbReference>
<evidence type="ECO:0000313" key="6">
    <source>
        <dbReference type="Proteomes" id="UP000235786"/>
    </source>
</evidence>
<protein>
    <submittedName>
        <fullName evidence="5">Ankyrin</fullName>
    </submittedName>
</protein>
<proteinExistence type="predicted"/>
<feature type="repeat" description="ANK" evidence="3">
    <location>
        <begin position="769"/>
        <end position="801"/>
    </location>
</feature>
<dbReference type="Proteomes" id="UP000235786">
    <property type="component" value="Unassembled WGS sequence"/>
</dbReference>
<reference evidence="5 6" key="1">
    <citation type="submission" date="2016-04" db="EMBL/GenBank/DDBJ databases">
        <title>A degradative enzymes factory behind the ericoid mycorrhizal symbiosis.</title>
        <authorList>
            <consortium name="DOE Joint Genome Institute"/>
            <person name="Martino E."/>
            <person name="Morin E."/>
            <person name="Grelet G."/>
            <person name="Kuo A."/>
            <person name="Kohler A."/>
            <person name="Daghino S."/>
            <person name="Barry K."/>
            <person name="Choi C."/>
            <person name="Cichocki N."/>
            <person name="Clum A."/>
            <person name="Copeland A."/>
            <person name="Hainaut M."/>
            <person name="Haridas S."/>
            <person name="Labutti K."/>
            <person name="Lindquist E."/>
            <person name="Lipzen A."/>
            <person name="Khouja H.-R."/>
            <person name="Murat C."/>
            <person name="Ohm R."/>
            <person name="Olson A."/>
            <person name="Spatafora J."/>
            <person name="Veneault-Fourrey C."/>
            <person name="Henrissat B."/>
            <person name="Grigoriev I."/>
            <person name="Martin F."/>
            <person name="Perotto S."/>
        </authorList>
    </citation>
    <scope>NUCLEOTIDE SEQUENCE [LARGE SCALE GENOMIC DNA]</scope>
    <source>
        <strain evidence="5 6">F</strain>
    </source>
</reference>
<accession>A0A2J6QWH8</accession>
<dbReference type="SUPFAM" id="SSF48403">
    <property type="entry name" value="Ankyrin repeat"/>
    <property type="match status" value="2"/>
</dbReference>
<dbReference type="PROSITE" id="PS50088">
    <property type="entry name" value="ANK_REPEAT"/>
    <property type="match status" value="3"/>
</dbReference>
<dbReference type="OrthoDB" id="194358at2759"/>
<dbReference type="SMART" id="SM00248">
    <property type="entry name" value="ANK"/>
    <property type="match status" value="11"/>
</dbReference>
<dbReference type="InterPro" id="IPR002110">
    <property type="entry name" value="Ankyrin_rpt"/>
</dbReference>
<name>A0A2J6QWH8_HYAVF</name>
<feature type="domain" description="Clr5" evidence="4">
    <location>
        <begin position="12"/>
        <end position="64"/>
    </location>
</feature>
<dbReference type="PANTHER" id="PTHR24123:SF33">
    <property type="entry name" value="PROTEIN HOS4"/>
    <property type="match status" value="1"/>
</dbReference>
<sequence>MPQDLLPNKTPNWHEHKDVILELRAANEPLVGDEGIIETMKRNYNFSATKSQYESQFRKWKCRKNLGRDEWPTVFKAIDQRRNQEKASHVYIAGRRVEKETLRRMRRRYPTTLPSNSPFHSRGSNSPIPPFPITCTMTTTSLPDGVEIKTPPQFHSPAFVPYGDQDIQSIDVNGEMFASLGTSQLFTAGVEDILTQPFHVPKDYTAVAENSYLDVAAAFTNVSYGNAPYPSAHVPDSTNYLDYTNVMPRDFVDVLNDAATIFGVARPANDHFLTDKASPSSELCIVNTQSSIHGMCDAITMMSKRLSRALLGWSMSEHTTQQTWLEGMPFLHREGIPSFESAARISADWMNFALGNSKPYTELEKPRNHLAEQLLEIAMSDIPQCASDLLQNSLSTTRNLITNLVSLLPRESVPLFAPRIVGKALTESLVKAAIEDYNIFVLDAVLTTGLITPNDIICVVDGVRYTAVERAVMLRQMDALKMLLKAGANVNKTHTFSKKECGALALVFAEDWKQWESFSEFANIPSKEHGWSNWRQWRRADPALIATLLDNRATVDVTNIYAAVESGDNESVLTFMPRLSDSQYQALYGNLSNAVLFLDNETSLRVVIQIVDGAARFLPAGDLSSSRYYSSTRQHIMRSAALVGNLELVKFLASNTSLEGGAVACALRGGHKTIVEFLMKRGIRPNGSAEKVTETFKYPKVYSTALSEAIRCKDDNLIRELEKRGAFAYFKVRDHFEAALYAASEVGNIPYVQKLLSTQRIYHQALPESLNTALSVSTKNGHRDIIMILLNAGANVSCASKRSGLSDARWDNDPLLEALRKKDKCVVEEILESDVYLGRASEELMEAAINWGDEFTIKHIVQMAEPDGSPILKPIIASGRKDILQFMVNELGADLGDYSERRRRKSTSPISLSVQSHNLDMVVCLLELGQSPADSEALCEAIKQDRESLVLLLQAFRSRFPTGKKGFGSIVLKEAIKTKDEGLLEMLLEANFDVNSMSPGFRHGSTAFGYALQQHDNGNLDRIRKLLDAGGDPNGIALAHGGNDSTVWPQETALLIAISTKDLDLVQLLIDRGAEINRPARQGLKRTPLQCASEVGSIEIVNLLISRDVDVNEAPAVRGGGTALQLCAIGGYVGIALKLLSRGANVHAAPSTLNGTGAIEGAAENGRLDMVKLLWNAARDVGEPFSPQSCNKAMRVAERNGHFACREYLKALIRAEQFSPTWNPLDGLIEQPEEVISQSEE</sequence>
<evidence type="ECO:0000313" key="5">
    <source>
        <dbReference type="EMBL" id="PMD30599.1"/>
    </source>
</evidence>
<evidence type="ECO:0000256" key="1">
    <source>
        <dbReference type="ARBA" id="ARBA00022737"/>
    </source>
</evidence>